<gene>
    <name evidence="17" type="primary">queH</name>
    <name evidence="18" type="ORF">CFT12S02225_04935</name>
</gene>
<keyword evidence="6 17" id="KW-0004">4Fe-4S</keyword>
<dbReference type="GO" id="GO:0016787">
    <property type="term" value="F:hydrolase activity"/>
    <property type="evidence" value="ECO:0007669"/>
    <property type="project" value="UniProtKB-KW"/>
</dbReference>
<keyword evidence="9 17" id="KW-0671">Queuosine biosynthesis</keyword>
<keyword evidence="11 17" id="KW-0408">Iron</keyword>
<dbReference type="GO" id="GO:0008616">
    <property type="term" value="P:tRNA queuosine(34) biosynthetic process"/>
    <property type="evidence" value="ECO:0007669"/>
    <property type="project" value="UniProtKB-UniRule"/>
</dbReference>
<feature type="disulfide bond" description="Redox-active" evidence="17">
    <location>
        <begin position="169"/>
        <end position="171"/>
    </location>
</feature>
<dbReference type="GO" id="GO:0051539">
    <property type="term" value="F:4 iron, 4 sulfur cluster binding"/>
    <property type="evidence" value="ECO:0007669"/>
    <property type="project" value="UniProtKB-UniRule"/>
</dbReference>
<keyword evidence="10 17" id="KW-0560">Oxidoreductase</keyword>
<sequence>MLVHICCSVDSHYFLTKLKKIYPNENIIGYFYDPNIHPYSEFLLRYQDVKRSCKKLGVKLICGDYDYESWLSGTKGLENEPEKGKRCEYCFDFRVGKSAQIAVELGCKKITTTLLMSPKKDFTQLENALKNAVIGTKLEPVAVDFRKNGGTSEQFELAKKDKLYHQNYCGCVFALEKQRARDDVFDELCEPLGGQVQFGSIKSRLKLYKKVRKYEKNGLEFELIREKILNYRLKFAKVCVDSVTLPSYFLFYSHFNRNLIKFKVNESLELLNTNKDDIKLISLAKFNELGGFFYKSVLELMANPPKLKCELKVRKLLCGKFSLSPIIVLDEINIGKFEVRATSIIYPQSVEKIKISVK</sequence>
<evidence type="ECO:0000256" key="14">
    <source>
        <dbReference type="ARBA" id="ARBA00023284"/>
    </source>
</evidence>
<organism evidence="18 19">
    <name type="scientific">Campylobacter fetus subsp. testudinum</name>
    <dbReference type="NCBI Taxonomy" id="1507806"/>
    <lineage>
        <taxon>Bacteria</taxon>
        <taxon>Pseudomonadati</taxon>
        <taxon>Campylobacterota</taxon>
        <taxon>Epsilonproteobacteria</taxon>
        <taxon>Campylobacterales</taxon>
        <taxon>Campylobacteraceae</taxon>
        <taxon>Campylobacter</taxon>
    </lineage>
</organism>
<dbReference type="InterPro" id="IPR003828">
    <property type="entry name" value="QueH"/>
</dbReference>
<dbReference type="EC" id="1.17.99.6" evidence="4 17"/>
<feature type="binding site" evidence="17">
    <location>
        <position position="6"/>
    </location>
    <ligand>
        <name>[4Fe-4S] cluster</name>
        <dbReference type="ChEBI" id="CHEBI:49883"/>
    </ligand>
</feature>
<evidence type="ECO:0000313" key="18">
    <source>
        <dbReference type="EMBL" id="OCR90834.1"/>
    </source>
</evidence>
<comment type="catalytic activity">
    <reaction evidence="16 17">
        <text>epoxyqueuosine(34) in tRNA + AH2 = queuosine(34) in tRNA + A + H2O</text>
        <dbReference type="Rhea" id="RHEA:32159"/>
        <dbReference type="Rhea" id="RHEA-COMP:18571"/>
        <dbReference type="Rhea" id="RHEA-COMP:18582"/>
        <dbReference type="ChEBI" id="CHEBI:13193"/>
        <dbReference type="ChEBI" id="CHEBI:15377"/>
        <dbReference type="ChEBI" id="CHEBI:17499"/>
        <dbReference type="ChEBI" id="CHEBI:194431"/>
        <dbReference type="ChEBI" id="CHEBI:194443"/>
        <dbReference type="EC" id="1.17.99.6"/>
    </reaction>
</comment>
<keyword evidence="18" id="KW-0378">Hydrolase</keyword>
<evidence type="ECO:0000256" key="15">
    <source>
        <dbReference type="ARBA" id="ARBA00031446"/>
    </source>
</evidence>
<evidence type="ECO:0000313" key="19">
    <source>
        <dbReference type="Proteomes" id="UP000093100"/>
    </source>
</evidence>
<feature type="binding site" evidence="17">
    <location>
        <position position="87"/>
    </location>
    <ligand>
        <name>[4Fe-4S] cluster</name>
        <dbReference type="ChEBI" id="CHEBI:49883"/>
    </ligand>
</feature>
<reference evidence="18 19" key="1">
    <citation type="journal article" date="2016" name="Genome Biol. Evol.">
        <title>Comparative Genomics of Campylobacter fetus from Reptiles and Mammals Reveals Divergent Evolution in Host-Associated Lineages.</title>
        <authorList>
            <person name="Gilbert M.J."/>
            <person name="Miller W.G."/>
            <person name="Yee E."/>
            <person name="Zomer A.L."/>
            <person name="van der Graaf-van Bloois L."/>
            <person name="Fitzgerald C."/>
            <person name="Forbes K.J."/>
            <person name="Meric G."/>
            <person name="Sheppard S.K."/>
            <person name="Wagenaar J.A."/>
            <person name="Duim B."/>
        </authorList>
    </citation>
    <scope>NUCLEOTIDE SEQUENCE [LARGE SCALE GENOMIC DNA]</scope>
    <source>
        <strain evidence="18 19">12S02225-3</strain>
    </source>
</reference>
<evidence type="ECO:0000256" key="8">
    <source>
        <dbReference type="ARBA" id="ARBA00022723"/>
    </source>
</evidence>
<name>A0AAX0HBG3_CAMFE</name>
<keyword evidence="7 17" id="KW-0819">tRNA processing</keyword>
<protein>
    <recommendedName>
        <fullName evidence="5 17">Epoxyqueuosine reductase QueH</fullName>
        <ecNumber evidence="4 17">1.17.99.6</ecNumber>
    </recommendedName>
    <alternativeName>
        <fullName evidence="15 17">Queuosine biosynthesis protein QueH</fullName>
    </alternativeName>
</protein>
<evidence type="ECO:0000256" key="3">
    <source>
        <dbReference type="ARBA" id="ARBA00008207"/>
    </source>
</evidence>
<keyword evidence="12 17" id="KW-0411">Iron-sulfur</keyword>
<dbReference type="InterPro" id="IPR014729">
    <property type="entry name" value="Rossmann-like_a/b/a_fold"/>
</dbReference>
<proteinExistence type="inferred from homology"/>
<evidence type="ECO:0000256" key="9">
    <source>
        <dbReference type="ARBA" id="ARBA00022785"/>
    </source>
</evidence>
<feature type="binding site" evidence="17">
    <location>
        <position position="90"/>
    </location>
    <ligand>
        <name>[4Fe-4S] cluster</name>
        <dbReference type="ChEBI" id="CHEBI:49883"/>
    </ligand>
</feature>
<accession>A0AAX0HBG3</accession>
<dbReference type="GO" id="GO:0052693">
    <property type="term" value="F:epoxyqueuosine reductase activity"/>
    <property type="evidence" value="ECO:0007669"/>
    <property type="project" value="UniProtKB-UniRule"/>
</dbReference>
<keyword evidence="14 17" id="KW-0676">Redox-active center</keyword>
<evidence type="ECO:0000256" key="11">
    <source>
        <dbReference type="ARBA" id="ARBA00023004"/>
    </source>
</evidence>
<evidence type="ECO:0000256" key="2">
    <source>
        <dbReference type="ARBA" id="ARBA00004691"/>
    </source>
</evidence>
<comment type="similarity">
    <text evidence="3 17">Belongs to the QueH family.</text>
</comment>
<evidence type="ECO:0000256" key="7">
    <source>
        <dbReference type="ARBA" id="ARBA00022694"/>
    </source>
</evidence>
<dbReference type="PANTHER" id="PTHR36701">
    <property type="entry name" value="EPOXYQUEUOSINE REDUCTASE QUEH"/>
    <property type="match status" value="1"/>
</dbReference>
<dbReference type="Gene3D" id="3.40.50.620">
    <property type="entry name" value="HUPs"/>
    <property type="match status" value="1"/>
</dbReference>
<evidence type="ECO:0000256" key="6">
    <source>
        <dbReference type="ARBA" id="ARBA00022485"/>
    </source>
</evidence>
<keyword evidence="8 17" id="KW-0479">Metal-binding</keyword>
<evidence type="ECO:0000256" key="4">
    <source>
        <dbReference type="ARBA" id="ARBA00012622"/>
    </source>
</evidence>
<dbReference type="EMBL" id="LFLK01000004">
    <property type="protein sequence ID" value="OCR90834.1"/>
    <property type="molecule type" value="Genomic_DNA"/>
</dbReference>
<comment type="pathway">
    <text evidence="2 17">tRNA modification; tRNA-queuosine biosynthesis.</text>
</comment>
<evidence type="ECO:0000256" key="1">
    <source>
        <dbReference type="ARBA" id="ARBA00002268"/>
    </source>
</evidence>
<comment type="function">
    <text evidence="1 17">Catalyzes the conversion of epoxyqueuosine (oQ) to queuosine (Q), which is a hypermodified base found in the wobble positions of tRNA(Asp), tRNA(Asn), tRNA(His) and tRNA(Tyr).</text>
</comment>
<feature type="binding site" evidence="17">
    <location>
        <position position="7"/>
    </location>
    <ligand>
        <name>[4Fe-4S] cluster</name>
        <dbReference type="ChEBI" id="CHEBI:49883"/>
    </ligand>
</feature>
<evidence type="ECO:0000256" key="10">
    <source>
        <dbReference type="ARBA" id="ARBA00023002"/>
    </source>
</evidence>
<dbReference type="Pfam" id="PF02677">
    <property type="entry name" value="QueH"/>
    <property type="match status" value="1"/>
</dbReference>
<evidence type="ECO:0000256" key="12">
    <source>
        <dbReference type="ARBA" id="ARBA00023014"/>
    </source>
</evidence>
<dbReference type="RefSeq" id="WP_065838524.1">
    <property type="nucleotide sequence ID" value="NZ_CP027287.1"/>
</dbReference>
<dbReference type="HAMAP" id="MF_02089">
    <property type="entry name" value="QueH"/>
    <property type="match status" value="1"/>
</dbReference>
<dbReference type="Proteomes" id="UP000093100">
    <property type="component" value="Unassembled WGS sequence"/>
</dbReference>
<dbReference type="PANTHER" id="PTHR36701:SF1">
    <property type="entry name" value="EPOXYQUEUOSINE REDUCTASE QUEH"/>
    <property type="match status" value="1"/>
</dbReference>
<dbReference type="SUPFAM" id="SSF52402">
    <property type="entry name" value="Adenine nucleotide alpha hydrolases-like"/>
    <property type="match status" value="1"/>
</dbReference>
<evidence type="ECO:0000256" key="17">
    <source>
        <dbReference type="HAMAP-Rule" id="MF_02089"/>
    </source>
</evidence>
<evidence type="ECO:0000256" key="13">
    <source>
        <dbReference type="ARBA" id="ARBA00023157"/>
    </source>
</evidence>
<evidence type="ECO:0000256" key="5">
    <source>
        <dbReference type="ARBA" id="ARBA00016895"/>
    </source>
</evidence>
<dbReference type="GO" id="GO:0046872">
    <property type="term" value="F:metal ion binding"/>
    <property type="evidence" value="ECO:0007669"/>
    <property type="project" value="UniProtKB-KW"/>
</dbReference>
<dbReference type="AlphaFoldDB" id="A0AAX0HBG3"/>
<evidence type="ECO:0000256" key="16">
    <source>
        <dbReference type="ARBA" id="ARBA00047415"/>
    </source>
</evidence>
<keyword evidence="13 17" id="KW-1015">Disulfide bond</keyword>
<comment type="caution">
    <text evidence="18">The sequence shown here is derived from an EMBL/GenBank/DDBJ whole genome shotgun (WGS) entry which is preliminary data.</text>
</comment>